<dbReference type="Pfam" id="PF00155">
    <property type="entry name" value="Aminotran_1_2"/>
    <property type="match status" value="1"/>
</dbReference>
<dbReference type="STRING" id="84029.CROST_45840"/>
<dbReference type="SUPFAM" id="SSF53383">
    <property type="entry name" value="PLP-dependent transferases"/>
    <property type="match status" value="1"/>
</dbReference>
<dbReference type="RefSeq" id="WP_077834221.1">
    <property type="nucleotide sequence ID" value="NZ_CP096983.1"/>
</dbReference>
<organism evidence="3 4">
    <name type="scientific">Clostridium felsineum</name>
    <dbReference type="NCBI Taxonomy" id="36839"/>
    <lineage>
        <taxon>Bacteria</taxon>
        <taxon>Bacillati</taxon>
        <taxon>Bacillota</taxon>
        <taxon>Clostridia</taxon>
        <taxon>Eubacteriales</taxon>
        <taxon>Clostridiaceae</taxon>
        <taxon>Clostridium</taxon>
    </lineage>
</organism>
<dbReference type="GO" id="GO:0008483">
    <property type="term" value="F:transaminase activity"/>
    <property type="evidence" value="ECO:0007669"/>
    <property type="project" value="UniProtKB-KW"/>
</dbReference>
<name>A0A1S8KXM3_9CLOT</name>
<dbReference type="InterPro" id="IPR004838">
    <property type="entry name" value="NHTrfase_class1_PyrdxlP-BS"/>
</dbReference>
<protein>
    <recommendedName>
        <fullName evidence="1">Aminotransferase</fullName>
        <ecNumber evidence="1">2.6.1.-</ecNumber>
    </recommendedName>
</protein>
<evidence type="ECO:0000313" key="4">
    <source>
        <dbReference type="Proteomes" id="UP000190951"/>
    </source>
</evidence>
<keyword evidence="4" id="KW-1185">Reference proteome</keyword>
<sequence length="394" mass="44309">MVSEKMYELGSKRSVIRELFEFGKKRAEEVGAENVYDFSIGNPNVPAPEAVKKAILEILEEENPVDIHSYTSAQGDLKVRNTLAEDINKRFGTKFDGNNLYMTVGAAASIHICFSALADKGDEFITFAPYFPEYRCFVEAAGGKLVVVPAKIQDFQIDFGEFEKRLNEKTKAVIVNTPNNPSGVVYTEETIIKLTEILKAKSKEYNHPIYLISDEPYREIAYDVEVPYLTKYYDNTFVCYSYSKSLSLPGERIGYIVVPSEMEEAKKVYAAVCGAGRALGYVCAPSLFQKVVAKCIGVTADIEIYKKNRDLLYDGLIKLGYKCVKPEGAFYLFPEALEEDACAFSEKAKKYDLLLVPGDDFGCPSHVRISYCVTTEQILRALPIFKKLKEEYDK</sequence>
<proteinExistence type="inferred from homology"/>
<dbReference type="InterPro" id="IPR015421">
    <property type="entry name" value="PyrdxlP-dep_Trfase_major"/>
</dbReference>
<evidence type="ECO:0000256" key="1">
    <source>
        <dbReference type="RuleBase" id="RU000481"/>
    </source>
</evidence>
<dbReference type="InterPro" id="IPR004839">
    <property type="entry name" value="Aminotransferase_I/II_large"/>
</dbReference>
<dbReference type="InterPro" id="IPR015422">
    <property type="entry name" value="PyrdxlP-dep_Trfase_small"/>
</dbReference>
<keyword evidence="1 3" id="KW-0032">Aminotransferase</keyword>
<feature type="domain" description="Aminotransferase class I/classII large" evidence="2">
    <location>
        <begin position="34"/>
        <end position="382"/>
    </location>
</feature>
<dbReference type="Proteomes" id="UP000190951">
    <property type="component" value="Chromosome"/>
</dbReference>
<dbReference type="EC" id="2.6.1.-" evidence="1"/>
<dbReference type="PANTHER" id="PTHR42691:SF1">
    <property type="entry name" value="ASPARTATE AMINOTRANSFERASE YHDR-RELATED"/>
    <property type="match status" value="1"/>
</dbReference>
<dbReference type="NCBIfam" id="NF005305">
    <property type="entry name" value="PRK06836.1"/>
    <property type="match status" value="1"/>
</dbReference>
<accession>A0A1S8KXM3</accession>
<dbReference type="PROSITE" id="PS00105">
    <property type="entry name" value="AA_TRANSFER_CLASS_1"/>
    <property type="match status" value="1"/>
</dbReference>
<dbReference type="Gene3D" id="3.90.1150.10">
    <property type="entry name" value="Aspartate Aminotransferase, domain 1"/>
    <property type="match status" value="1"/>
</dbReference>
<dbReference type="KEGG" id="crw:CROST_036890"/>
<dbReference type="CDD" id="cd00609">
    <property type="entry name" value="AAT_like"/>
    <property type="match status" value="1"/>
</dbReference>
<reference evidence="3 4" key="1">
    <citation type="submission" date="2022-04" db="EMBL/GenBank/DDBJ databases">
        <title>Genome sequence of C. roseum typestrain.</title>
        <authorList>
            <person name="Poehlein A."/>
            <person name="Schoch T."/>
            <person name="Duerre P."/>
            <person name="Daniel R."/>
        </authorList>
    </citation>
    <scope>NUCLEOTIDE SEQUENCE [LARGE SCALE GENOMIC DNA]</scope>
    <source>
        <strain evidence="3 4">DSM 7320</strain>
    </source>
</reference>
<dbReference type="InterPro" id="IPR015424">
    <property type="entry name" value="PyrdxlP-dep_Trfase"/>
</dbReference>
<comment type="similarity">
    <text evidence="1">Belongs to the class-I pyridoxal-phosphate-dependent aminotransferase family.</text>
</comment>
<dbReference type="Gene3D" id="3.40.640.10">
    <property type="entry name" value="Type I PLP-dependent aspartate aminotransferase-like (Major domain)"/>
    <property type="match status" value="1"/>
</dbReference>
<evidence type="ECO:0000259" key="2">
    <source>
        <dbReference type="Pfam" id="PF00155"/>
    </source>
</evidence>
<dbReference type="AlphaFoldDB" id="A0A1S8KXM3"/>
<dbReference type="PANTHER" id="PTHR42691">
    <property type="entry name" value="ASPARTATE AMINOTRANSFERASE YHDR-RELATED"/>
    <property type="match status" value="1"/>
</dbReference>
<dbReference type="PRINTS" id="PR00753">
    <property type="entry name" value="ACCSYNTHASE"/>
</dbReference>
<keyword evidence="1 3" id="KW-0808">Transferase</keyword>
<dbReference type="EMBL" id="CP096983">
    <property type="protein sequence ID" value="URZ12943.1"/>
    <property type="molecule type" value="Genomic_DNA"/>
</dbReference>
<gene>
    <name evidence="3" type="primary">aspC</name>
    <name evidence="3" type="ORF">CROST_036890</name>
</gene>
<evidence type="ECO:0000313" key="3">
    <source>
        <dbReference type="EMBL" id="URZ12943.1"/>
    </source>
</evidence>
<comment type="cofactor">
    <cofactor evidence="1">
        <name>pyridoxal 5'-phosphate</name>
        <dbReference type="ChEBI" id="CHEBI:597326"/>
    </cofactor>
</comment>
<dbReference type="GO" id="GO:0030170">
    <property type="term" value="F:pyridoxal phosphate binding"/>
    <property type="evidence" value="ECO:0007669"/>
    <property type="project" value="InterPro"/>
</dbReference>